<evidence type="ECO:0000313" key="2">
    <source>
        <dbReference type="EMBL" id="MFC5824434.1"/>
    </source>
</evidence>
<feature type="coiled-coil region" evidence="1">
    <location>
        <begin position="457"/>
        <end position="484"/>
    </location>
</feature>
<reference evidence="3" key="1">
    <citation type="journal article" date="2019" name="Int. J. Syst. Evol. Microbiol.">
        <title>The Global Catalogue of Microorganisms (GCM) 10K type strain sequencing project: providing services to taxonomists for standard genome sequencing and annotation.</title>
        <authorList>
            <consortium name="The Broad Institute Genomics Platform"/>
            <consortium name="The Broad Institute Genome Sequencing Center for Infectious Disease"/>
            <person name="Wu L."/>
            <person name="Ma J."/>
        </authorList>
    </citation>
    <scope>NUCLEOTIDE SEQUENCE [LARGE SCALE GENOMIC DNA]</scope>
    <source>
        <strain evidence="3">CCUG 53903</strain>
    </source>
</reference>
<comment type="caution">
    <text evidence="2">The sequence shown here is derived from an EMBL/GenBank/DDBJ whole genome shotgun (WGS) entry which is preliminary data.</text>
</comment>
<dbReference type="EMBL" id="JBHSPA010000014">
    <property type="protein sequence ID" value="MFC5824434.1"/>
    <property type="molecule type" value="Genomic_DNA"/>
</dbReference>
<proteinExistence type="predicted"/>
<name>A0ABW1CFI7_9ACTN</name>
<protein>
    <submittedName>
        <fullName evidence="2">Uncharacterized protein</fullName>
    </submittedName>
</protein>
<keyword evidence="3" id="KW-1185">Reference proteome</keyword>
<organism evidence="2 3">
    <name type="scientific">Nonomuraea insulae</name>
    <dbReference type="NCBI Taxonomy" id="1616787"/>
    <lineage>
        <taxon>Bacteria</taxon>
        <taxon>Bacillati</taxon>
        <taxon>Actinomycetota</taxon>
        <taxon>Actinomycetes</taxon>
        <taxon>Streptosporangiales</taxon>
        <taxon>Streptosporangiaceae</taxon>
        <taxon>Nonomuraea</taxon>
    </lineage>
</organism>
<keyword evidence="1" id="KW-0175">Coiled coil</keyword>
<gene>
    <name evidence="2" type="ORF">ACFPZ3_11300</name>
</gene>
<accession>A0ABW1CFI7</accession>
<evidence type="ECO:0000313" key="3">
    <source>
        <dbReference type="Proteomes" id="UP001596058"/>
    </source>
</evidence>
<sequence>MTSNQVGKSSLQVVEILFSPLLTLDELGSLGQIAITYSVKENGCSHSPSCRQRGKRAAEPTTTSLKEFRGHRHHERMCRTCGGADLPALKPEEIASVEELAPLLPPRLEAAQRRAETERVVVARVRAADALDERARAILDGWEWRLAEERQRAEGRSADVLSVATGCYEDGTCTAEADVSFDPHTLKVDFRCRANPMHGRLAWKDDETYEIWKHWDEAKYDTLALITSLIAEDDPCWSEVYGTRANDWRSVTVALRVFDEANPQPMDLGLNVRCGLCGRRMALYERESRADVPSAYACGHRHPDGRFHREEKADVHLVVDRALLNALNGRFSWVAAPELAPAPAALVAYADYLTAKIATYDAHIGAAKADAVLSRQHTDQLARLEQVGMIQEHGVFAVAGLDALVREPSRGRPARDDGVFTDLGRALLVDRVVCYRDGIKVFTHLDDGTALYRRLYAEDLREEIREARIRLQMLEDELTELEETPAGPPDSS</sequence>
<dbReference type="RefSeq" id="WP_379513955.1">
    <property type="nucleotide sequence ID" value="NZ_JBHSPA010000014.1"/>
</dbReference>
<evidence type="ECO:0000256" key="1">
    <source>
        <dbReference type="SAM" id="Coils"/>
    </source>
</evidence>
<dbReference type="Proteomes" id="UP001596058">
    <property type="component" value="Unassembled WGS sequence"/>
</dbReference>